<accession>A0A4Y4DLI7</accession>
<comment type="caution">
    <text evidence="1">The sequence shown here is derived from an EMBL/GenBank/DDBJ whole genome shotgun (WGS) entry which is preliminary data.</text>
</comment>
<reference evidence="1 2" key="1">
    <citation type="submission" date="2019-06" db="EMBL/GenBank/DDBJ databases">
        <title>Whole genome shotgun sequence of Glutamicibacter uratoxydans NBRC 15515.</title>
        <authorList>
            <person name="Hosoyama A."/>
            <person name="Uohara A."/>
            <person name="Ohji S."/>
            <person name="Ichikawa N."/>
        </authorList>
    </citation>
    <scope>NUCLEOTIDE SEQUENCE [LARGE SCALE GENOMIC DNA]</scope>
    <source>
        <strain evidence="1 2">NBRC 15515</strain>
    </source>
</reference>
<sequence>MKSWNNHEFSPHEKGTPYITALRQPGRDGVPFAEHINTVTARHPGRWILVRAAMGNSKPSGALRPGVVLHRKYFEVVQTVNGIGYTRSHVRTYAHDGSNTDPLELKRQADSLPEPTFDVPLDDWVKRLHLPQVDMTDGGFEWTFEELQSATNLAMLSLHSGKPLRNLIRTETLRKNRTT</sequence>
<dbReference type="EMBL" id="BJNY01000001">
    <property type="protein sequence ID" value="GED04490.1"/>
    <property type="molecule type" value="Genomic_DNA"/>
</dbReference>
<dbReference type="RefSeq" id="WP_141360711.1">
    <property type="nucleotide sequence ID" value="NZ_BAAAJL010000007.1"/>
</dbReference>
<protein>
    <submittedName>
        <fullName evidence="1">Uncharacterized protein</fullName>
    </submittedName>
</protein>
<proteinExistence type="predicted"/>
<evidence type="ECO:0000313" key="2">
    <source>
        <dbReference type="Proteomes" id="UP000316612"/>
    </source>
</evidence>
<evidence type="ECO:0000313" key="1">
    <source>
        <dbReference type="EMBL" id="GED04490.1"/>
    </source>
</evidence>
<dbReference type="AlphaFoldDB" id="A0A4Y4DLI7"/>
<name>A0A4Y4DLI7_GLUUR</name>
<keyword evidence="2" id="KW-1185">Reference proteome</keyword>
<organism evidence="1 2">
    <name type="scientific">Glutamicibacter uratoxydans</name>
    <name type="common">Arthrobacter uratoxydans</name>
    <dbReference type="NCBI Taxonomy" id="43667"/>
    <lineage>
        <taxon>Bacteria</taxon>
        <taxon>Bacillati</taxon>
        <taxon>Actinomycetota</taxon>
        <taxon>Actinomycetes</taxon>
        <taxon>Micrococcales</taxon>
        <taxon>Micrococcaceae</taxon>
        <taxon>Glutamicibacter</taxon>
    </lineage>
</organism>
<dbReference type="Proteomes" id="UP000316612">
    <property type="component" value="Unassembled WGS sequence"/>
</dbReference>
<gene>
    <name evidence="1" type="ORF">AUR04nite_00220</name>
</gene>